<dbReference type="HOGENOM" id="CLU_1267318_0_0_1"/>
<dbReference type="OrthoDB" id="3064317at2759"/>
<organism evidence="2 3">
    <name type="scientific">Piloderma croceum (strain F 1598)</name>
    <dbReference type="NCBI Taxonomy" id="765440"/>
    <lineage>
        <taxon>Eukaryota</taxon>
        <taxon>Fungi</taxon>
        <taxon>Dikarya</taxon>
        <taxon>Basidiomycota</taxon>
        <taxon>Agaricomycotina</taxon>
        <taxon>Agaricomycetes</taxon>
        <taxon>Agaricomycetidae</taxon>
        <taxon>Atheliales</taxon>
        <taxon>Atheliaceae</taxon>
        <taxon>Piloderma</taxon>
    </lineage>
</organism>
<name>A0A0C3G885_PILCF</name>
<accession>A0A0C3G885</accession>
<evidence type="ECO:0000313" key="2">
    <source>
        <dbReference type="EMBL" id="KIM86866.1"/>
    </source>
</evidence>
<dbReference type="STRING" id="765440.A0A0C3G885"/>
<evidence type="ECO:0000313" key="3">
    <source>
        <dbReference type="Proteomes" id="UP000054166"/>
    </source>
</evidence>
<gene>
    <name evidence="2" type="ORF">PILCRDRAFT_4135</name>
</gene>
<dbReference type="Proteomes" id="UP000054166">
    <property type="component" value="Unassembled WGS sequence"/>
</dbReference>
<reference evidence="2 3" key="1">
    <citation type="submission" date="2014-04" db="EMBL/GenBank/DDBJ databases">
        <authorList>
            <consortium name="DOE Joint Genome Institute"/>
            <person name="Kuo A."/>
            <person name="Tarkka M."/>
            <person name="Buscot F."/>
            <person name="Kohler A."/>
            <person name="Nagy L.G."/>
            <person name="Floudas D."/>
            <person name="Copeland A."/>
            <person name="Barry K.W."/>
            <person name="Cichocki N."/>
            <person name="Veneault-Fourrey C."/>
            <person name="LaButti K."/>
            <person name="Lindquist E.A."/>
            <person name="Lipzen A."/>
            <person name="Lundell T."/>
            <person name="Morin E."/>
            <person name="Murat C."/>
            <person name="Sun H."/>
            <person name="Tunlid A."/>
            <person name="Henrissat B."/>
            <person name="Grigoriev I.V."/>
            <person name="Hibbett D.S."/>
            <person name="Martin F."/>
            <person name="Nordberg H.P."/>
            <person name="Cantor M.N."/>
            <person name="Hua S.X."/>
        </authorList>
    </citation>
    <scope>NUCLEOTIDE SEQUENCE [LARGE SCALE GENOMIC DNA]</scope>
    <source>
        <strain evidence="2 3">F 1598</strain>
    </source>
</reference>
<reference evidence="3" key="2">
    <citation type="submission" date="2015-01" db="EMBL/GenBank/DDBJ databases">
        <title>Evolutionary Origins and Diversification of the Mycorrhizal Mutualists.</title>
        <authorList>
            <consortium name="DOE Joint Genome Institute"/>
            <consortium name="Mycorrhizal Genomics Consortium"/>
            <person name="Kohler A."/>
            <person name="Kuo A."/>
            <person name="Nagy L.G."/>
            <person name="Floudas D."/>
            <person name="Copeland A."/>
            <person name="Barry K.W."/>
            <person name="Cichocki N."/>
            <person name="Veneault-Fourrey C."/>
            <person name="LaButti K."/>
            <person name="Lindquist E.A."/>
            <person name="Lipzen A."/>
            <person name="Lundell T."/>
            <person name="Morin E."/>
            <person name="Murat C."/>
            <person name="Riley R."/>
            <person name="Ohm R."/>
            <person name="Sun H."/>
            <person name="Tunlid A."/>
            <person name="Henrissat B."/>
            <person name="Grigoriev I.V."/>
            <person name="Hibbett D.S."/>
            <person name="Martin F."/>
        </authorList>
    </citation>
    <scope>NUCLEOTIDE SEQUENCE [LARGE SCALE GENOMIC DNA]</scope>
    <source>
        <strain evidence="3">F 1598</strain>
    </source>
</reference>
<keyword evidence="1" id="KW-0175">Coiled coil</keyword>
<dbReference type="EMBL" id="KN832980">
    <property type="protein sequence ID" value="KIM86866.1"/>
    <property type="molecule type" value="Genomic_DNA"/>
</dbReference>
<protein>
    <submittedName>
        <fullName evidence="2">Uncharacterized protein</fullName>
    </submittedName>
</protein>
<sequence>MPLRGKQRSNLQKSASLKGLGVIYHNKENIDLPASSQSLPSTSGSSVLGRFASGFETRIAELKRKLHNERRKLSRAENSKAALRTKAVNAETELVDAQADLARVTAQNEGLQRKAHASFMRGYRAPGRLRRDAEKSQTRFLKEKGVITDSSREMTRELVAECSVPVTRVNKVIRTVARGFGITVKDTVDKHSVSRILLEGELASEIQLVLEMHNAGSK</sequence>
<evidence type="ECO:0000256" key="1">
    <source>
        <dbReference type="SAM" id="Coils"/>
    </source>
</evidence>
<keyword evidence="3" id="KW-1185">Reference proteome</keyword>
<proteinExistence type="predicted"/>
<dbReference type="AlphaFoldDB" id="A0A0C3G885"/>
<feature type="coiled-coil region" evidence="1">
    <location>
        <begin position="52"/>
        <end position="114"/>
    </location>
</feature>
<dbReference type="InParanoid" id="A0A0C3G885"/>